<reference evidence="1" key="1">
    <citation type="journal article" date="2019" name="bioRxiv">
        <title>The Genome of the Zebra Mussel, Dreissena polymorpha: A Resource for Invasive Species Research.</title>
        <authorList>
            <person name="McCartney M.A."/>
            <person name="Auch B."/>
            <person name="Kono T."/>
            <person name="Mallez S."/>
            <person name="Zhang Y."/>
            <person name="Obille A."/>
            <person name="Becker A."/>
            <person name="Abrahante J.E."/>
            <person name="Garbe J."/>
            <person name="Badalamenti J.P."/>
            <person name="Herman A."/>
            <person name="Mangelson H."/>
            <person name="Liachko I."/>
            <person name="Sullivan S."/>
            <person name="Sone E.D."/>
            <person name="Koren S."/>
            <person name="Silverstein K.A.T."/>
            <person name="Beckman K.B."/>
            <person name="Gohl D.M."/>
        </authorList>
    </citation>
    <scope>NUCLEOTIDE SEQUENCE</scope>
    <source>
        <strain evidence="1">Duluth1</strain>
        <tissue evidence="1">Whole animal</tissue>
    </source>
</reference>
<organism evidence="1 2">
    <name type="scientific">Dreissena polymorpha</name>
    <name type="common">Zebra mussel</name>
    <name type="synonym">Mytilus polymorpha</name>
    <dbReference type="NCBI Taxonomy" id="45954"/>
    <lineage>
        <taxon>Eukaryota</taxon>
        <taxon>Metazoa</taxon>
        <taxon>Spiralia</taxon>
        <taxon>Lophotrochozoa</taxon>
        <taxon>Mollusca</taxon>
        <taxon>Bivalvia</taxon>
        <taxon>Autobranchia</taxon>
        <taxon>Heteroconchia</taxon>
        <taxon>Euheterodonta</taxon>
        <taxon>Imparidentia</taxon>
        <taxon>Neoheterodontei</taxon>
        <taxon>Myida</taxon>
        <taxon>Dreissenoidea</taxon>
        <taxon>Dreissenidae</taxon>
        <taxon>Dreissena</taxon>
    </lineage>
</organism>
<keyword evidence="2" id="KW-1185">Reference proteome</keyword>
<evidence type="ECO:0000313" key="1">
    <source>
        <dbReference type="EMBL" id="KAH3873793.1"/>
    </source>
</evidence>
<comment type="caution">
    <text evidence="1">The sequence shown here is derived from an EMBL/GenBank/DDBJ whole genome shotgun (WGS) entry which is preliminary data.</text>
</comment>
<name>A0A9D4RNQ5_DREPO</name>
<reference evidence="1" key="2">
    <citation type="submission" date="2020-11" db="EMBL/GenBank/DDBJ databases">
        <authorList>
            <person name="McCartney M.A."/>
            <person name="Auch B."/>
            <person name="Kono T."/>
            <person name="Mallez S."/>
            <person name="Becker A."/>
            <person name="Gohl D.M."/>
            <person name="Silverstein K.A.T."/>
            <person name="Koren S."/>
            <person name="Bechman K.B."/>
            <person name="Herman A."/>
            <person name="Abrahante J.E."/>
            <person name="Garbe J."/>
        </authorList>
    </citation>
    <scope>NUCLEOTIDE SEQUENCE</scope>
    <source>
        <strain evidence="1">Duluth1</strain>
        <tissue evidence="1">Whole animal</tissue>
    </source>
</reference>
<proteinExistence type="predicted"/>
<dbReference type="EMBL" id="JAIWYP010000002">
    <property type="protein sequence ID" value="KAH3873793.1"/>
    <property type="molecule type" value="Genomic_DNA"/>
</dbReference>
<dbReference type="Proteomes" id="UP000828390">
    <property type="component" value="Unassembled WGS sequence"/>
</dbReference>
<gene>
    <name evidence="1" type="ORF">DPMN_037033</name>
</gene>
<dbReference type="AlphaFoldDB" id="A0A9D4RNQ5"/>
<protein>
    <submittedName>
        <fullName evidence="1">Uncharacterized protein</fullName>
    </submittedName>
</protein>
<sequence length="101" mass="11197">MYLPELSQVLKCTRRSYFKSSNVPDGVVSSPSMNLPELSQVLKCTCRSYFKSSIVPNGVVSSSSMNLPELSQVLKCTCQELSQVLKFNVPARVALSVQMYL</sequence>
<evidence type="ECO:0000313" key="2">
    <source>
        <dbReference type="Proteomes" id="UP000828390"/>
    </source>
</evidence>
<accession>A0A9D4RNQ5</accession>